<dbReference type="InterPro" id="IPR013249">
    <property type="entry name" value="RNA_pol_sigma70_r4_t2"/>
</dbReference>
<dbReference type="STRING" id="298654.FraEuI1c_2571"/>
<feature type="domain" description="RNA polymerase sigma factor 70 region 4 type 2" evidence="7">
    <location>
        <begin position="109"/>
        <end position="160"/>
    </location>
</feature>
<dbReference type="InterPro" id="IPR032710">
    <property type="entry name" value="NTF2-like_dom_sf"/>
</dbReference>
<evidence type="ECO:0000313" key="8">
    <source>
        <dbReference type="EMBL" id="ADP80605.1"/>
    </source>
</evidence>
<evidence type="ECO:0000256" key="1">
    <source>
        <dbReference type="ARBA" id="ARBA00010641"/>
    </source>
</evidence>
<dbReference type="NCBIfam" id="TIGR02937">
    <property type="entry name" value="sigma70-ECF"/>
    <property type="match status" value="1"/>
</dbReference>
<dbReference type="eggNOG" id="COG1595">
    <property type="taxonomic scope" value="Bacteria"/>
</dbReference>
<feature type="domain" description="RNA polymerase sigma-70 region 2" evidence="6">
    <location>
        <begin position="9"/>
        <end position="72"/>
    </location>
</feature>
<dbReference type="InterPro" id="IPR052704">
    <property type="entry name" value="ECF_Sigma-70_Domain"/>
</dbReference>
<dbReference type="OrthoDB" id="3211555at2"/>
<evidence type="ECO:0000256" key="3">
    <source>
        <dbReference type="ARBA" id="ARBA00023015"/>
    </source>
</evidence>
<organism evidence="8 9">
    <name type="scientific">Pseudofrankia inefficax (strain DSM 45817 / CECT 9037 / DDB 130130 / EuI1c)</name>
    <name type="common">Frankia inefficax</name>
    <dbReference type="NCBI Taxonomy" id="298654"/>
    <lineage>
        <taxon>Bacteria</taxon>
        <taxon>Bacillati</taxon>
        <taxon>Actinomycetota</taxon>
        <taxon>Actinomycetes</taxon>
        <taxon>Frankiales</taxon>
        <taxon>Frankiaceae</taxon>
        <taxon>Pseudofrankia</taxon>
    </lineage>
</organism>
<dbReference type="InterPro" id="IPR014284">
    <property type="entry name" value="RNA_pol_sigma-70_dom"/>
</dbReference>
<accession>E3J3X2</accession>
<comment type="similarity">
    <text evidence="1">Belongs to the sigma-70 factor family. ECF subfamily.</text>
</comment>
<dbReference type="AlphaFoldDB" id="E3J3X2"/>
<dbReference type="InterPro" id="IPR036388">
    <property type="entry name" value="WH-like_DNA-bd_sf"/>
</dbReference>
<dbReference type="Gene3D" id="1.10.1740.10">
    <property type="match status" value="1"/>
</dbReference>
<dbReference type="KEGG" id="fri:FraEuI1c_2571"/>
<reference evidence="8 9" key="1">
    <citation type="submission" date="2010-10" db="EMBL/GenBank/DDBJ databases">
        <title>Complete sequence of Frankia sp. EuI1c.</title>
        <authorList>
            <consortium name="US DOE Joint Genome Institute"/>
            <person name="Lucas S."/>
            <person name="Copeland A."/>
            <person name="Lapidus A."/>
            <person name="Cheng J.-F."/>
            <person name="Bruce D."/>
            <person name="Goodwin L."/>
            <person name="Pitluck S."/>
            <person name="Chertkov O."/>
            <person name="Detter J.C."/>
            <person name="Han C."/>
            <person name="Tapia R."/>
            <person name="Land M."/>
            <person name="Hauser L."/>
            <person name="Jeffries C."/>
            <person name="Kyrpides N."/>
            <person name="Ivanova N."/>
            <person name="Mikhailova N."/>
            <person name="Beauchemin N."/>
            <person name="Sen A."/>
            <person name="Sur S.A."/>
            <person name="Gtari M."/>
            <person name="Wall L."/>
            <person name="Tisa L."/>
            <person name="Woyke T."/>
        </authorList>
    </citation>
    <scope>NUCLEOTIDE SEQUENCE [LARGE SCALE GENOMIC DNA]</scope>
    <source>
        <strain evidence="9">DSM 45817 / CECT 9037 / EuI1c</strain>
    </source>
</reference>
<name>E3J3X2_PSEI1</name>
<dbReference type="Pfam" id="PF08281">
    <property type="entry name" value="Sigma70_r4_2"/>
    <property type="match status" value="1"/>
</dbReference>
<dbReference type="InterPro" id="IPR007627">
    <property type="entry name" value="RNA_pol_sigma70_r2"/>
</dbReference>
<proteinExistence type="inferred from homology"/>
<dbReference type="InterPro" id="IPR013324">
    <property type="entry name" value="RNA_pol_sigma_r3/r4-like"/>
</dbReference>
<keyword evidence="3" id="KW-0805">Transcription regulation</keyword>
<keyword evidence="9" id="KW-1185">Reference proteome</keyword>
<dbReference type="HOGENOM" id="CLU_047691_22_1_11"/>
<gene>
    <name evidence="8" type="ordered locus">FraEuI1c_2571</name>
</gene>
<dbReference type="PANTHER" id="PTHR30173">
    <property type="entry name" value="SIGMA 19 FACTOR"/>
    <property type="match status" value="1"/>
</dbReference>
<keyword evidence="4" id="KW-0731">Sigma factor</keyword>
<evidence type="ECO:0000259" key="7">
    <source>
        <dbReference type="Pfam" id="PF08281"/>
    </source>
</evidence>
<comment type="subunit">
    <text evidence="2">Interacts transiently with the RNA polymerase catalytic core formed by RpoA, RpoB, RpoC and RpoZ (2 alpha, 1 beta, 1 beta' and 1 omega subunit) to form the RNA polymerase holoenzyme that can initiate transcription.</text>
</comment>
<evidence type="ECO:0000259" key="6">
    <source>
        <dbReference type="Pfam" id="PF04542"/>
    </source>
</evidence>
<dbReference type="PANTHER" id="PTHR30173:SF43">
    <property type="entry name" value="ECF RNA POLYMERASE SIGMA FACTOR SIGI-RELATED"/>
    <property type="match status" value="1"/>
</dbReference>
<sequence length="289" mass="30718">MTETLTEVFEAQRPRLRAVAYRLLGSFSEADDAVQDTWLRLSRADRADVVNLPGWLTTVIARICLDQLRARRARREEPAGVHLPEPVVAPVGGADPEQEALLADAVGVALLVVLETLSPAERLAFVLHDLFGVPFDEIAPVVGRSTAAATQLASRARRRLRGVEPDGSGDPAQQRRLVEAFQAAARDGDLAGLLAVLDPDVVLRADAGPRASGEVRGARAVAERTSTFAPMSPYGRAALVNGRPGIVVLPPGAAVVAVLGFTVRAGRIVEIDVFADPGRLRHVDVSAFG</sequence>
<dbReference type="Gene3D" id="1.10.10.10">
    <property type="entry name" value="Winged helix-like DNA-binding domain superfamily/Winged helix DNA-binding domain"/>
    <property type="match status" value="1"/>
</dbReference>
<dbReference type="Gene3D" id="3.10.450.50">
    <property type="match status" value="1"/>
</dbReference>
<dbReference type="Proteomes" id="UP000002484">
    <property type="component" value="Chromosome"/>
</dbReference>
<dbReference type="GO" id="GO:0006352">
    <property type="term" value="P:DNA-templated transcription initiation"/>
    <property type="evidence" value="ECO:0007669"/>
    <property type="project" value="InterPro"/>
</dbReference>
<keyword evidence="5" id="KW-0804">Transcription</keyword>
<dbReference type="InterPro" id="IPR013325">
    <property type="entry name" value="RNA_pol_sigma_r2"/>
</dbReference>
<dbReference type="SUPFAM" id="SSF54427">
    <property type="entry name" value="NTF2-like"/>
    <property type="match status" value="1"/>
</dbReference>
<evidence type="ECO:0000256" key="2">
    <source>
        <dbReference type="ARBA" id="ARBA00011344"/>
    </source>
</evidence>
<dbReference type="SUPFAM" id="SSF88659">
    <property type="entry name" value="Sigma3 and sigma4 domains of RNA polymerase sigma factors"/>
    <property type="match status" value="1"/>
</dbReference>
<dbReference type="GO" id="GO:0016987">
    <property type="term" value="F:sigma factor activity"/>
    <property type="evidence" value="ECO:0007669"/>
    <property type="project" value="UniProtKB-KW"/>
</dbReference>
<evidence type="ECO:0000256" key="5">
    <source>
        <dbReference type="ARBA" id="ARBA00023163"/>
    </source>
</evidence>
<dbReference type="RefSeq" id="WP_013423723.1">
    <property type="nucleotide sequence ID" value="NC_014666.1"/>
</dbReference>
<evidence type="ECO:0000256" key="4">
    <source>
        <dbReference type="ARBA" id="ARBA00023082"/>
    </source>
</evidence>
<dbReference type="SUPFAM" id="SSF88946">
    <property type="entry name" value="Sigma2 domain of RNA polymerase sigma factors"/>
    <property type="match status" value="1"/>
</dbReference>
<protein>
    <submittedName>
        <fullName evidence="8">RNA polymerase, sigma-24 subunit, ECF subfamily</fullName>
    </submittedName>
</protein>
<dbReference type="EMBL" id="CP002299">
    <property type="protein sequence ID" value="ADP80605.1"/>
    <property type="molecule type" value="Genomic_DNA"/>
</dbReference>
<dbReference type="GO" id="GO:0003677">
    <property type="term" value="F:DNA binding"/>
    <property type="evidence" value="ECO:0007669"/>
    <property type="project" value="InterPro"/>
</dbReference>
<dbReference type="Pfam" id="PF04542">
    <property type="entry name" value="Sigma70_r2"/>
    <property type="match status" value="1"/>
</dbReference>
<evidence type="ECO:0000313" key="9">
    <source>
        <dbReference type="Proteomes" id="UP000002484"/>
    </source>
</evidence>
<dbReference type="InParanoid" id="E3J3X2"/>